<evidence type="ECO:0000256" key="6">
    <source>
        <dbReference type="SAM" id="SignalP"/>
    </source>
</evidence>
<evidence type="ECO:0000259" key="7">
    <source>
        <dbReference type="PROSITE" id="PS50835"/>
    </source>
</evidence>
<dbReference type="InterPro" id="IPR003599">
    <property type="entry name" value="Ig_sub"/>
</dbReference>
<feature type="signal peptide" evidence="6">
    <location>
        <begin position="1"/>
        <end position="30"/>
    </location>
</feature>
<dbReference type="PANTHER" id="PTHR12080">
    <property type="entry name" value="SIGNALING LYMPHOCYTIC ACTIVATION MOLECULE"/>
    <property type="match status" value="1"/>
</dbReference>
<dbReference type="Ensembl" id="ENSSSCT00065061452.1">
    <property type="protein sequence ID" value="ENSSSCP00065026634.1"/>
    <property type="gene ID" value="ENSSSCG00065044921.1"/>
</dbReference>
<dbReference type="PROSITE" id="PS50835">
    <property type="entry name" value="IG_LIKE"/>
    <property type="match status" value="1"/>
</dbReference>
<dbReference type="SMART" id="SM00409">
    <property type="entry name" value="IG"/>
    <property type="match status" value="1"/>
</dbReference>
<keyword evidence="5" id="KW-0812">Transmembrane</keyword>
<dbReference type="InterPro" id="IPR036179">
    <property type="entry name" value="Ig-like_dom_sf"/>
</dbReference>
<feature type="domain" description="Ig-like" evidence="7">
    <location>
        <begin position="156"/>
        <end position="240"/>
    </location>
</feature>
<name>A0A8D1YXB1_PIG</name>
<evidence type="ECO:0000313" key="8">
    <source>
        <dbReference type="Ensembl" id="ENSSSCP00065026634.1"/>
    </source>
</evidence>
<dbReference type="Proteomes" id="UP000694725">
    <property type="component" value="Unplaced"/>
</dbReference>
<sequence>MGTCSEDPHPCWASRLLGLISLFLSVCSSGTNSDGGPGPGAQDSGAPDPLQGIRGGSVLFPLLKKQDAELEEVAWGFGPGSEYRVLLRVRPGEAPIWVSLQDRYQQRIHVPNMTSLKIENLTSEDSGLYRARVSFTGGVEFTHVFHLTVYEPIPSPEILAGPRSITPGWCNVTLECGPRGATKDLNVTWKREYISEELEQTGTLGPASNSHTLAVRLPLRQPYSSITCVVSNQMDQKTATVGLGEVCAHGSQGLPIAGSLGAIVVLLLILGSGLCFWKKCGKKKIEMRRGAGSPEDQKDDDSIQYVELNQQESQEGLYMGVSEQHSGPLTTIYSEVCKPGHAMKII</sequence>
<keyword evidence="4" id="KW-0325">Glycoprotein</keyword>
<dbReference type="GO" id="GO:0016020">
    <property type="term" value="C:membrane"/>
    <property type="evidence" value="ECO:0007669"/>
    <property type="project" value="UniProtKB-SubCell"/>
</dbReference>
<keyword evidence="2 6" id="KW-0732">Signal</keyword>
<comment type="subcellular location">
    <subcellularLocation>
        <location evidence="1">Membrane</location>
    </subcellularLocation>
</comment>
<organism evidence="8 9">
    <name type="scientific">Sus scrofa</name>
    <name type="common">Pig</name>
    <dbReference type="NCBI Taxonomy" id="9823"/>
    <lineage>
        <taxon>Eukaryota</taxon>
        <taxon>Metazoa</taxon>
        <taxon>Chordata</taxon>
        <taxon>Craniata</taxon>
        <taxon>Vertebrata</taxon>
        <taxon>Euteleostomi</taxon>
        <taxon>Mammalia</taxon>
        <taxon>Eutheria</taxon>
        <taxon>Laurasiatheria</taxon>
        <taxon>Artiodactyla</taxon>
        <taxon>Suina</taxon>
        <taxon>Suidae</taxon>
        <taxon>Sus</taxon>
    </lineage>
</organism>
<dbReference type="InterPro" id="IPR015631">
    <property type="entry name" value="CD2/SLAM_rcpt"/>
</dbReference>
<evidence type="ECO:0000256" key="3">
    <source>
        <dbReference type="ARBA" id="ARBA00023136"/>
    </source>
</evidence>
<keyword evidence="5" id="KW-1133">Transmembrane helix</keyword>
<dbReference type="InterPro" id="IPR013106">
    <property type="entry name" value="Ig_V-set"/>
</dbReference>
<evidence type="ECO:0000256" key="2">
    <source>
        <dbReference type="ARBA" id="ARBA00022729"/>
    </source>
</evidence>
<feature type="chain" id="PRO_5034423179" description="Ig-like domain-containing protein" evidence="6">
    <location>
        <begin position="31"/>
        <end position="346"/>
    </location>
</feature>
<evidence type="ECO:0000256" key="4">
    <source>
        <dbReference type="ARBA" id="ARBA00023180"/>
    </source>
</evidence>
<dbReference type="InterPro" id="IPR007110">
    <property type="entry name" value="Ig-like_dom"/>
</dbReference>
<dbReference type="Gene3D" id="2.60.40.10">
    <property type="entry name" value="Immunoglobulins"/>
    <property type="match status" value="2"/>
</dbReference>
<protein>
    <recommendedName>
        <fullName evidence="7">Ig-like domain-containing protein</fullName>
    </recommendedName>
</protein>
<proteinExistence type="predicted"/>
<dbReference type="Pfam" id="PF07686">
    <property type="entry name" value="V-set"/>
    <property type="match status" value="1"/>
</dbReference>
<feature type="transmembrane region" description="Helical" evidence="5">
    <location>
        <begin position="256"/>
        <end position="277"/>
    </location>
</feature>
<dbReference type="PANTHER" id="PTHR12080:SF110">
    <property type="entry name" value="IG-LIKE DOMAIN-CONTAINING PROTEIN"/>
    <property type="match status" value="1"/>
</dbReference>
<dbReference type="SUPFAM" id="SSF48726">
    <property type="entry name" value="Immunoglobulin"/>
    <property type="match status" value="2"/>
</dbReference>
<evidence type="ECO:0000256" key="1">
    <source>
        <dbReference type="ARBA" id="ARBA00004370"/>
    </source>
</evidence>
<accession>A0A8D1YXB1</accession>
<reference evidence="8" key="1">
    <citation type="submission" date="2025-08" db="UniProtKB">
        <authorList>
            <consortium name="Ensembl"/>
        </authorList>
    </citation>
    <scope>IDENTIFICATION</scope>
</reference>
<evidence type="ECO:0000313" key="9">
    <source>
        <dbReference type="Proteomes" id="UP000694725"/>
    </source>
</evidence>
<evidence type="ECO:0000256" key="5">
    <source>
        <dbReference type="SAM" id="Phobius"/>
    </source>
</evidence>
<dbReference type="InterPro" id="IPR013783">
    <property type="entry name" value="Ig-like_fold"/>
</dbReference>
<keyword evidence="3 5" id="KW-0472">Membrane</keyword>
<dbReference type="AlphaFoldDB" id="A0A8D1YXB1"/>